<organism evidence="1 2">
    <name type="scientific">Fusibacter bizertensis</name>
    <dbReference type="NCBI Taxonomy" id="1488331"/>
    <lineage>
        <taxon>Bacteria</taxon>
        <taxon>Bacillati</taxon>
        <taxon>Bacillota</taxon>
        <taxon>Clostridia</taxon>
        <taxon>Eubacteriales</taxon>
        <taxon>Eubacteriales Family XII. Incertae Sedis</taxon>
        <taxon>Fusibacter</taxon>
    </lineage>
</organism>
<evidence type="ECO:0000313" key="1">
    <source>
        <dbReference type="EMBL" id="MDH8678702.1"/>
    </source>
</evidence>
<proteinExistence type="predicted"/>
<dbReference type="Proteomes" id="UP001158045">
    <property type="component" value="Unassembled WGS sequence"/>
</dbReference>
<name>A0ABT6NE74_9FIRM</name>
<dbReference type="InterPro" id="IPR036913">
    <property type="entry name" value="YegP-like_sf"/>
</dbReference>
<keyword evidence="2" id="KW-1185">Reference proteome</keyword>
<dbReference type="EMBL" id="JARYZI010000007">
    <property type="protein sequence ID" value="MDH8678702.1"/>
    <property type="molecule type" value="Genomic_DNA"/>
</dbReference>
<reference evidence="1 2" key="1">
    <citation type="submission" date="2023-04" db="EMBL/GenBank/DDBJ databases">
        <title>Fusibacter bizertensis strain WBS, isolated from littoral bottom sediments of the Arctic seas - biochemical and genomic analysis.</title>
        <authorList>
            <person name="Brioukhanov A.L."/>
        </authorList>
    </citation>
    <scope>NUCLEOTIDE SEQUENCE [LARGE SCALE GENOMIC DNA]</scope>
    <source>
        <strain evidence="1 2">WBS</strain>
    </source>
</reference>
<dbReference type="Gene3D" id="2.30.29.80">
    <property type="match status" value="1"/>
</dbReference>
<protein>
    <recommendedName>
        <fullName evidence="3">DUF1508 domain-containing protein</fullName>
    </recommendedName>
</protein>
<gene>
    <name evidence="1" type="ORF">QE109_11115</name>
</gene>
<evidence type="ECO:0000313" key="2">
    <source>
        <dbReference type="Proteomes" id="UP001158045"/>
    </source>
</evidence>
<accession>A0ABT6NE74</accession>
<dbReference type="SUPFAM" id="SSF160113">
    <property type="entry name" value="YegP-like"/>
    <property type="match status" value="2"/>
</dbReference>
<sequence>MLKSHIEIKKNPTGNYYFIFKNRHHFVAVSKSFETRIHLDEHLSFFKQHAKAAHVYEGDSNGDFPVFQVISIGANNYRFQFLSDKTLPILQSDLFTNRKQCLKFLNELKEQIEEAHILDL</sequence>
<evidence type="ECO:0008006" key="3">
    <source>
        <dbReference type="Google" id="ProtNLM"/>
    </source>
</evidence>
<comment type="caution">
    <text evidence="1">The sequence shown here is derived from an EMBL/GenBank/DDBJ whole genome shotgun (WGS) entry which is preliminary data.</text>
</comment>